<dbReference type="InterPro" id="IPR013352">
    <property type="entry name" value="Fe_hydrogenase_subset"/>
</dbReference>
<dbReference type="PROSITE" id="PS00198">
    <property type="entry name" value="4FE4S_FER_1"/>
    <property type="match status" value="1"/>
</dbReference>
<evidence type="ECO:0000313" key="11">
    <source>
        <dbReference type="EMBL" id="RKD96930.1"/>
    </source>
</evidence>
<dbReference type="Gene3D" id="4.10.260.20">
    <property type="entry name" value="Iron hydrogenase, small subunit"/>
    <property type="match status" value="1"/>
</dbReference>
<dbReference type="Pfam" id="PF10588">
    <property type="entry name" value="NADH-G_4Fe-4S_3"/>
    <property type="match status" value="1"/>
</dbReference>
<dbReference type="InterPro" id="IPR036010">
    <property type="entry name" value="2Fe-2S_ferredoxin-like_sf"/>
</dbReference>
<dbReference type="SMART" id="SM00902">
    <property type="entry name" value="Fe_hyd_SSU"/>
    <property type="match status" value="1"/>
</dbReference>
<dbReference type="FunFam" id="3.10.20.740:FF:000005">
    <property type="entry name" value="NADH:ubiquinone oxidoreductase subunit"/>
    <property type="match status" value="1"/>
</dbReference>
<dbReference type="NCBIfam" id="NF040763">
    <property type="entry name" value="FeFe_hydrog_A6"/>
    <property type="match status" value="1"/>
</dbReference>
<evidence type="ECO:0000313" key="12">
    <source>
        <dbReference type="Proteomes" id="UP000284531"/>
    </source>
</evidence>
<dbReference type="PROSITE" id="PS51379">
    <property type="entry name" value="4FE4S_FER_2"/>
    <property type="match status" value="2"/>
</dbReference>
<dbReference type="Gene3D" id="3.40.950.10">
    <property type="entry name" value="Fe-only Hydrogenase (Larger Subunit), Chain L, domain 3"/>
    <property type="match status" value="1"/>
</dbReference>
<evidence type="ECO:0000256" key="4">
    <source>
        <dbReference type="ARBA" id="ARBA00022737"/>
    </source>
</evidence>
<dbReference type="GO" id="GO:0005506">
    <property type="term" value="F:iron ion binding"/>
    <property type="evidence" value="ECO:0007669"/>
    <property type="project" value="InterPro"/>
</dbReference>
<dbReference type="Proteomes" id="UP000284531">
    <property type="component" value="Unassembled WGS sequence"/>
</dbReference>
<dbReference type="InterPro" id="IPR017896">
    <property type="entry name" value="4Fe4S_Fe-S-bd"/>
</dbReference>
<accession>A0A419WN73</accession>
<keyword evidence="2" id="KW-0001">2Fe-2S</keyword>
<dbReference type="Gene3D" id="3.40.50.1780">
    <property type="match status" value="1"/>
</dbReference>
<protein>
    <submittedName>
        <fullName evidence="11">NAD(P)-dependent iron-only hydrogenase catalytic subunit</fullName>
    </submittedName>
</protein>
<dbReference type="CDD" id="cd00207">
    <property type="entry name" value="fer2"/>
    <property type="match status" value="1"/>
</dbReference>
<dbReference type="PANTHER" id="PTHR11615">
    <property type="entry name" value="NITRATE, FORMATE, IRON DEHYDROGENASE"/>
    <property type="match status" value="1"/>
</dbReference>
<dbReference type="EMBL" id="RAPQ01000012">
    <property type="protein sequence ID" value="RKD96930.1"/>
    <property type="molecule type" value="Genomic_DNA"/>
</dbReference>
<keyword evidence="6" id="KW-0408">Iron</keyword>
<gene>
    <name evidence="11" type="ORF">BXY64_3882</name>
</gene>
<organism evidence="11 12">
    <name type="scientific">Marinifilum flexuosum</name>
    <dbReference type="NCBI Taxonomy" id="1117708"/>
    <lineage>
        <taxon>Bacteria</taxon>
        <taxon>Pseudomonadati</taxon>
        <taxon>Bacteroidota</taxon>
        <taxon>Bacteroidia</taxon>
        <taxon>Marinilabiliales</taxon>
        <taxon>Marinifilaceae</taxon>
    </lineage>
</organism>
<dbReference type="PROSITE" id="PS51085">
    <property type="entry name" value="2FE2S_FER_2"/>
    <property type="match status" value="1"/>
</dbReference>
<dbReference type="FunFam" id="3.30.70.20:FF:000035">
    <property type="entry name" value="Iron hydrogenase 1"/>
    <property type="match status" value="1"/>
</dbReference>
<dbReference type="SUPFAM" id="SSF54862">
    <property type="entry name" value="4Fe-4S ferredoxins"/>
    <property type="match status" value="1"/>
</dbReference>
<name>A0A419WN73_9BACT</name>
<dbReference type="AlphaFoldDB" id="A0A419WN73"/>
<keyword evidence="1" id="KW-0004">4Fe-4S</keyword>
<dbReference type="FunFam" id="4.10.260.20:FF:000001">
    <property type="entry name" value="NADP-reducing hydrogenase subunit HndD"/>
    <property type="match status" value="1"/>
</dbReference>
<feature type="domain" description="2Fe-2S ferredoxin-type" evidence="8">
    <location>
        <begin position="24"/>
        <end position="107"/>
    </location>
</feature>
<dbReference type="SUPFAM" id="SSF53920">
    <property type="entry name" value="Fe-only hydrogenase"/>
    <property type="match status" value="1"/>
</dbReference>
<dbReference type="InterPro" id="IPR036991">
    <property type="entry name" value="Fe_hydrogenase_ssu_sf"/>
</dbReference>
<dbReference type="InterPro" id="IPR017900">
    <property type="entry name" value="4Fe4S_Fe_S_CS"/>
</dbReference>
<dbReference type="Pfam" id="PF02906">
    <property type="entry name" value="Fe_hyd_lg_C"/>
    <property type="match status" value="1"/>
</dbReference>
<dbReference type="Gene3D" id="3.10.20.740">
    <property type="match status" value="1"/>
</dbReference>
<evidence type="ECO:0000259" key="10">
    <source>
        <dbReference type="PROSITE" id="PS51839"/>
    </source>
</evidence>
<dbReference type="InterPro" id="IPR009016">
    <property type="entry name" value="Fe_hydrogenase"/>
</dbReference>
<reference evidence="11 12" key="1">
    <citation type="submission" date="2018-09" db="EMBL/GenBank/DDBJ databases">
        <title>Genomic Encyclopedia of Archaeal and Bacterial Type Strains, Phase II (KMG-II): from individual species to whole genera.</title>
        <authorList>
            <person name="Goeker M."/>
        </authorList>
    </citation>
    <scope>NUCLEOTIDE SEQUENCE [LARGE SCALE GENOMIC DNA]</scope>
    <source>
        <strain evidence="11 12">DSM 21950</strain>
    </source>
</reference>
<dbReference type="SMART" id="SM00929">
    <property type="entry name" value="NADH-G_4Fe-4S_3"/>
    <property type="match status" value="1"/>
</dbReference>
<evidence type="ECO:0000256" key="5">
    <source>
        <dbReference type="ARBA" id="ARBA00023002"/>
    </source>
</evidence>
<evidence type="ECO:0000259" key="8">
    <source>
        <dbReference type="PROSITE" id="PS51085"/>
    </source>
</evidence>
<feature type="domain" description="4Fe-4S ferredoxin-type" evidence="9">
    <location>
        <begin position="206"/>
        <end position="237"/>
    </location>
</feature>
<proteinExistence type="predicted"/>
<evidence type="ECO:0000256" key="6">
    <source>
        <dbReference type="ARBA" id="ARBA00023004"/>
    </source>
</evidence>
<dbReference type="InterPro" id="IPR003149">
    <property type="entry name" value="Fe_hydrogenase_ssu"/>
</dbReference>
<sequence>MVLVWRNVSLMRLAFSKEDLKMEKMIKLTIDNKQIEVPQGTTIYEAAKELGIEIPTLCYMHLGDMGIEHKPGGCRICVVEVEGRRNLAPSCNSKCEEGMVIHTHNMRVLNARKTVMELMLSDHPFDCLVCAKSGNCDLQTMAHQFGVRELHYKGEQSTYKVDYSPSIIRDMDKCIMCRRCETMCNDVQTVGALSAVNRGFESVVAPAFEMDLEKSTCTYCGQCVAVCPTGALTEKDHTNQLIRDLADPKKTVVVQTAPAVRAALGEEFGMEAGTLVTGKMVSALRRLGFNSVFDTDFAADLTIMEEGTELLERLQKHLDGDKDVKLPILTSCCPGWVNFFEHHFPDMKDIPSTARSPQQMFGPIAKTYLADKMGVKREDMIVVSIMPCLAKKYECQRDEFKVDGDPDVNYSISTRELANLIKQANMDLTTLPEEDFDNPLGESTGAGVIFGATGGVIEAAARTAYEVYTGKTLEKVDFDALRGMEGIRSATVDFDGLPINIGIAHGLGNARKLLEDIRDGKSQYHAIEIMACPGGCIGGGGQPLHHGDSSILKKRAAALYREDEGKAIRKSHENPYIIKLYEEFLGKPCSELSHKLLHTHYFDKSNEIEIE</sequence>
<dbReference type="GO" id="GO:0051537">
    <property type="term" value="F:2 iron, 2 sulfur cluster binding"/>
    <property type="evidence" value="ECO:0007669"/>
    <property type="project" value="UniProtKB-KW"/>
</dbReference>
<dbReference type="Gene3D" id="3.30.70.20">
    <property type="match status" value="1"/>
</dbReference>
<keyword evidence="4" id="KW-0677">Repeat</keyword>
<feature type="domain" description="4Fe-4S ferredoxin-type" evidence="9">
    <location>
        <begin position="165"/>
        <end position="184"/>
    </location>
</feature>
<evidence type="ECO:0000256" key="2">
    <source>
        <dbReference type="ARBA" id="ARBA00022714"/>
    </source>
</evidence>
<dbReference type="GO" id="GO:0008901">
    <property type="term" value="F:ferredoxin hydrogenase activity"/>
    <property type="evidence" value="ECO:0007669"/>
    <property type="project" value="InterPro"/>
</dbReference>
<dbReference type="SUPFAM" id="SSF54292">
    <property type="entry name" value="2Fe-2S ferredoxin-like"/>
    <property type="match status" value="1"/>
</dbReference>
<keyword evidence="7" id="KW-0411">Iron-sulfur</keyword>
<dbReference type="InterPro" id="IPR050340">
    <property type="entry name" value="Cytosolic_Fe-S_CAF"/>
</dbReference>
<dbReference type="GO" id="GO:0051539">
    <property type="term" value="F:4 iron, 4 sulfur cluster binding"/>
    <property type="evidence" value="ECO:0007669"/>
    <property type="project" value="UniProtKB-KW"/>
</dbReference>
<keyword evidence="3" id="KW-0479">Metal-binding</keyword>
<evidence type="ECO:0000256" key="7">
    <source>
        <dbReference type="ARBA" id="ARBA00023014"/>
    </source>
</evidence>
<feature type="domain" description="4Fe-4S His(Cys)3-ligated-type" evidence="10">
    <location>
        <begin position="107"/>
        <end position="146"/>
    </location>
</feature>
<dbReference type="Pfam" id="PF13510">
    <property type="entry name" value="Fer2_4"/>
    <property type="match status" value="1"/>
</dbReference>
<evidence type="ECO:0000256" key="1">
    <source>
        <dbReference type="ARBA" id="ARBA00022485"/>
    </source>
</evidence>
<dbReference type="Pfam" id="PF02256">
    <property type="entry name" value="Fe_hyd_SSU"/>
    <property type="match status" value="1"/>
</dbReference>
<dbReference type="InterPro" id="IPR001041">
    <property type="entry name" value="2Fe-2S_ferredoxin-type"/>
</dbReference>
<keyword evidence="12" id="KW-1185">Reference proteome</keyword>
<dbReference type="NCBIfam" id="TIGR02512">
    <property type="entry name" value="FeFe_hydrog_A"/>
    <property type="match status" value="1"/>
</dbReference>
<dbReference type="InterPro" id="IPR019574">
    <property type="entry name" value="NADH_UbQ_OxRdtase_Gsu_4Fe4S-bd"/>
</dbReference>
<dbReference type="Pfam" id="PF12838">
    <property type="entry name" value="Fer4_7"/>
    <property type="match status" value="1"/>
</dbReference>
<keyword evidence="5" id="KW-0560">Oxidoreductase</keyword>
<dbReference type="InterPro" id="IPR049830">
    <property type="entry name" value="HndD"/>
</dbReference>
<dbReference type="PROSITE" id="PS51839">
    <property type="entry name" value="4FE4S_HC3"/>
    <property type="match status" value="1"/>
</dbReference>
<evidence type="ECO:0000256" key="3">
    <source>
        <dbReference type="ARBA" id="ARBA00022723"/>
    </source>
</evidence>
<comment type="caution">
    <text evidence="11">The sequence shown here is derived from an EMBL/GenBank/DDBJ whole genome shotgun (WGS) entry which is preliminary data.</text>
</comment>
<evidence type="ECO:0000259" key="9">
    <source>
        <dbReference type="PROSITE" id="PS51379"/>
    </source>
</evidence>
<dbReference type="InterPro" id="IPR004108">
    <property type="entry name" value="Fe_hydrogenase_lsu_C"/>
</dbReference>